<name>A0A8H4JJR2_9HYPO</name>
<gene>
    <name evidence="1" type="ORF">F53441_14089</name>
</gene>
<proteinExistence type="predicted"/>
<accession>A0A8H4JJR2</accession>
<protein>
    <submittedName>
        <fullName evidence="1">Uncharacterized protein</fullName>
    </submittedName>
</protein>
<dbReference type="EMBL" id="JAADJG010001057">
    <property type="protein sequence ID" value="KAF4426700.1"/>
    <property type="molecule type" value="Genomic_DNA"/>
</dbReference>
<dbReference type="AlphaFoldDB" id="A0A8H4JJR2"/>
<evidence type="ECO:0000313" key="2">
    <source>
        <dbReference type="Proteomes" id="UP000605986"/>
    </source>
</evidence>
<evidence type="ECO:0000313" key="1">
    <source>
        <dbReference type="EMBL" id="KAF4426700.1"/>
    </source>
</evidence>
<organism evidence="1 2">
    <name type="scientific">Fusarium austroafricanum</name>
    <dbReference type="NCBI Taxonomy" id="2364996"/>
    <lineage>
        <taxon>Eukaryota</taxon>
        <taxon>Fungi</taxon>
        <taxon>Dikarya</taxon>
        <taxon>Ascomycota</taxon>
        <taxon>Pezizomycotina</taxon>
        <taxon>Sordariomycetes</taxon>
        <taxon>Hypocreomycetidae</taxon>
        <taxon>Hypocreales</taxon>
        <taxon>Nectriaceae</taxon>
        <taxon>Fusarium</taxon>
        <taxon>Fusarium concolor species complex</taxon>
    </lineage>
</organism>
<dbReference type="OrthoDB" id="5417858at2759"/>
<sequence>MKFSYSEARVNLARANGDLFHEDLGGGKCIAISDFFPKVAKAGVEALNALLDPKFACDSNNRAAFRRKMGGIPLVLPRAQSLWNQYHDEYFKACANESGAKLVLNQQYQPLKKAFQEAVDAYKDIDAYCKDEQ</sequence>
<keyword evidence="2" id="KW-1185">Reference proteome</keyword>
<comment type="caution">
    <text evidence="1">The sequence shown here is derived from an EMBL/GenBank/DDBJ whole genome shotgun (WGS) entry which is preliminary data.</text>
</comment>
<reference evidence="1" key="1">
    <citation type="submission" date="2020-01" db="EMBL/GenBank/DDBJ databases">
        <title>Identification and distribution of gene clusters putatively required for synthesis of sphingolipid metabolism inhibitors in phylogenetically diverse species of the filamentous fungus Fusarium.</title>
        <authorList>
            <person name="Kim H.-S."/>
            <person name="Busman M."/>
            <person name="Brown D.W."/>
            <person name="Divon H."/>
            <person name="Uhlig S."/>
            <person name="Proctor R.H."/>
        </authorList>
    </citation>
    <scope>NUCLEOTIDE SEQUENCE</scope>
    <source>
        <strain evidence="1">NRRL 53441</strain>
    </source>
</reference>
<dbReference type="Proteomes" id="UP000605986">
    <property type="component" value="Unassembled WGS sequence"/>
</dbReference>